<dbReference type="PANTHER" id="PTHR34580">
    <property type="match status" value="1"/>
</dbReference>
<dbReference type="InterPro" id="IPR059020">
    <property type="entry name" value="CapW_CTD"/>
</dbReference>
<dbReference type="PIRSF" id="PIRSF015558">
    <property type="entry name" value="Txn_reg_DeoR_prd"/>
    <property type="match status" value="1"/>
</dbReference>
<keyword evidence="5" id="KW-1185">Reference proteome</keyword>
<dbReference type="Pfam" id="PF26109">
    <property type="entry name" value="WHD_BrxR"/>
    <property type="match status" value="1"/>
</dbReference>
<evidence type="ECO:0000259" key="3">
    <source>
        <dbReference type="Pfam" id="PF26109"/>
    </source>
</evidence>
<dbReference type="RefSeq" id="WP_149566630.1">
    <property type="nucleotide sequence ID" value="NZ_CP035807.1"/>
</dbReference>
<dbReference type="Proteomes" id="UP000323824">
    <property type="component" value="Chromosome"/>
</dbReference>
<sequence length="288" mass="34072">MSKEIQWVKNKRFEFIEESLYWRSTIRRKDIIENFNISIAQATSDLSEYKKLHSENLNYNRSDKCYKVSDNFTPYYAKLISNNYFDSITVREANTSYYTPEIAVVPKVNREVKPEILQNIVHCINNNCSIKIKYISMNSSKETWRLVTPHSFADDGSRKHIRAFCHNNKDFRDFQIGRILETGELNDFQVDKSLDLLWSSKLIIQITPNPKLTLEQQKGIEFEYNMVNGLRDIEIKPAFFRYLCNNLDIEKRKSREPYLVINNMKEIANKIKLLEELTKNNTKNINIT</sequence>
<dbReference type="AlphaFoldDB" id="A0A5C1Q7G5"/>
<dbReference type="InterPro" id="IPR051534">
    <property type="entry name" value="CBASS_pafABC_assoc_protein"/>
</dbReference>
<name>A0A5C1Q7G5_9SPIO</name>
<feature type="domain" description="DNA-binding transcriptional repressor CapW winged helix-turn-helix" evidence="3">
    <location>
        <begin position="10"/>
        <end position="88"/>
    </location>
</feature>
<protein>
    <submittedName>
        <fullName evidence="4">WYL domain-containing protein</fullName>
    </submittedName>
</protein>
<evidence type="ECO:0000313" key="5">
    <source>
        <dbReference type="Proteomes" id="UP000323824"/>
    </source>
</evidence>
<dbReference type="OrthoDB" id="9807255at2"/>
<dbReference type="InterPro" id="IPR016634">
    <property type="entry name" value="CapW-like"/>
</dbReference>
<evidence type="ECO:0000313" key="4">
    <source>
        <dbReference type="EMBL" id="QEN03371.1"/>
    </source>
</evidence>
<reference evidence="4 5" key="1">
    <citation type="submission" date="2019-02" db="EMBL/GenBank/DDBJ databases">
        <authorList>
            <person name="Fomenkov A."/>
            <person name="Dubinina G."/>
            <person name="Grabovich M."/>
            <person name="Vincze T."/>
            <person name="Roberts R.J."/>
        </authorList>
    </citation>
    <scope>NUCLEOTIDE SEQUENCE [LARGE SCALE GENOMIC DNA]</scope>
    <source>
        <strain evidence="4 5">P</strain>
    </source>
</reference>
<dbReference type="InterPro" id="IPR026881">
    <property type="entry name" value="WYL_dom"/>
</dbReference>
<feature type="domain" description="DNA-binding transcriptional repressor CapW C-terminal dimerisation" evidence="2">
    <location>
        <begin position="204"/>
        <end position="267"/>
    </location>
</feature>
<dbReference type="InterPro" id="IPR059019">
    <property type="entry name" value="WHD_CapW"/>
</dbReference>
<dbReference type="PANTHER" id="PTHR34580:SF3">
    <property type="entry name" value="PROTEIN PAFB"/>
    <property type="match status" value="1"/>
</dbReference>
<dbReference type="Pfam" id="PF13280">
    <property type="entry name" value="WYL"/>
    <property type="match status" value="1"/>
</dbReference>
<evidence type="ECO:0000259" key="1">
    <source>
        <dbReference type="Pfam" id="PF13280"/>
    </source>
</evidence>
<proteinExistence type="predicted"/>
<gene>
    <name evidence="4" type="ORF">EW093_01170</name>
</gene>
<feature type="domain" description="WYL" evidence="1">
    <location>
        <begin position="115"/>
        <end position="181"/>
    </location>
</feature>
<evidence type="ECO:0000259" key="2">
    <source>
        <dbReference type="Pfam" id="PF26107"/>
    </source>
</evidence>
<dbReference type="KEGG" id="sper:EW093_01170"/>
<dbReference type="EMBL" id="CP035807">
    <property type="protein sequence ID" value="QEN03371.1"/>
    <property type="molecule type" value="Genomic_DNA"/>
</dbReference>
<reference evidence="4 5" key="2">
    <citation type="submission" date="2019-09" db="EMBL/GenBank/DDBJ databases">
        <title>Complete Genome Sequence and Methylome Analysis of free living Spirochaetas.</title>
        <authorList>
            <person name="Leshcheva N."/>
            <person name="Mikheeva N."/>
        </authorList>
    </citation>
    <scope>NUCLEOTIDE SEQUENCE [LARGE SCALE GENOMIC DNA]</scope>
    <source>
        <strain evidence="4 5">P</strain>
    </source>
</reference>
<dbReference type="Pfam" id="PF26107">
    <property type="entry name" value="BrxR_CTD"/>
    <property type="match status" value="1"/>
</dbReference>
<dbReference type="PROSITE" id="PS52050">
    <property type="entry name" value="WYL"/>
    <property type="match status" value="1"/>
</dbReference>
<accession>A0A5C1Q7G5</accession>
<organism evidence="4 5">
    <name type="scientific">Thiospirochaeta perfilievii</name>
    <dbReference type="NCBI Taxonomy" id="252967"/>
    <lineage>
        <taxon>Bacteria</taxon>
        <taxon>Pseudomonadati</taxon>
        <taxon>Spirochaetota</taxon>
        <taxon>Spirochaetia</taxon>
        <taxon>Spirochaetales</taxon>
        <taxon>Spirochaetaceae</taxon>
        <taxon>Thiospirochaeta</taxon>
    </lineage>
</organism>